<sequence precursor="true">MKMKHIVASFFAVAALALMVGDACAQGGRGGGPGGGGPGGGGFGGRGGGPGGGESSSGEAMVGLLRIEEVRAECELMPDQEEALKKIQDDSRTERPDFDFRNASEAERTKFFEKMQEERAERAKKIEGQLDQVLMPAQMKRLKQIALQVRGVGALSDPEIQKELEVTDAQKKEMEEVRTRVQEEIRSKMQELMQSGDRDREAMQEAFSKVRTEIEDKVLAVLTSDQKAKFEEMKGEAFKMPEGVRGGGFMGRGGAQGGQGRGGAQGGQGRGGAQGGQGRGGAQGGQGGRGARRPAGAGN</sequence>
<evidence type="ECO:0000256" key="1">
    <source>
        <dbReference type="SAM" id="Coils"/>
    </source>
</evidence>
<proteinExistence type="predicted"/>
<name>A0A5C6E6M5_9BACT</name>
<evidence type="ECO:0000313" key="4">
    <source>
        <dbReference type="EMBL" id="TWU42829.1"/>
    </source>
</evidence>
<dbReference type="Proteomes" id="UP000319143">
    <property type="component" value="Unassembled WGS sequence"/>
</dbReference>
<dbReference type="RefSeq" id="WP_197231078.1">
    <property type="nucleotide sequence ID" value="NZ_SJPV01000001.1"/>
</dbReference>
<protein>
    <recommendedName>
        <fullName evidence="6">LTXXQ motif protein</fullName>
    </recommendedName>
</protein>
<dbReference type="EMBL" id="SJPV01000001">
    <property type="protein sequence ID" value="TWU42829.1"/>
    <property type="molecule type" value="Genomic_DNA"/>
</dbReference>
<keyword evidence="3" id="KW-0732">Signal</keyword>
<feature type="compositionally biased region" description="Gly residues" evidence="2">
    <location>
        <begin position="31"/>
        <end position="55"/>
    </location>
</feature>
<keyword evidence="1" id="KW-0175">Coiled coil</keyword>
<evidence type="ECO:0000256" key="2">
    <source>
        <dbReference type="SAM" id="MobiDB-lite"/>
    </source>
</evidence>
<feature type="region of interest" description="Disordered" evidence="2">
    <location>
        <begin position="31"/>
        <end position="58"/>
    </location>
</feature>
<comment type="caution">
    <text evidence="4">The sequence shown here is derived from an EMBL/GenBank/DDBJ whole genome shotgun (WGS) entry which is preliminary data.</text>
</comment>
<feature type="coiled-coil region" evidence="1">
    <location>
        <begin position="164"/>
        <end position="191"/>
    </location>
</feature>
<evidence type="ECO:0000313" key="5">
    <source>
        <dbReference type="Proteomes" id="UP000319143"/>
    </source>
</evidence>
<feature type="signal peptide" evidence="3">
    <location>
        <begin position="1"/>
        <end position="25"/>
    </location>
</feature>
<accession>A0A5C6E6M5</accession>
<organism evidence="4 5">
    <name type="scientific">Novipirellula artificiosorum</name>
    <dbReference type="NCBI Taxonomy" id="2528016"/>
    <lineage>
        <taxon>Bacteria</taxon>
        <taxon>Pseudomonadati</taxon>
        <taxon>Planctomycetota</taxon>
        <taxon>Planctomycetia</taxon>
        <taxon>Pirellulales</taxon>
        <taxon>Pirellulaceae</taxon>
        <taxon>Novipirellula</taxon>
    </lineage>
</organism>
<gene>
    <name evidence="4" type="ORF">Poly41_11300</name>
</gene>
<feature type="compositionally biased region" description="Gly residues" evidence="2">
    <location>
        <begin position="244"/>
        <end position="289"/>
    </location>
</feature>
<dbReference type="AlphaFoldDB" id="A0A5C6E6M5"/>
<evidence type="ECO:0000256" key="3">
    <source>
        <dbReference type="SAM" id="SignalP"/>
    </source>
</evidence>
<reference evidence="4 5" key="1">
    <citation type="submission" date="2019-02" db="EMBL/GenBank/DDBJ databases">
        <title>Deep-cultivation of Planctomycetes and their phenomic and genomic characterization uncovers novel biology.</title>
        <authorList>
            <person name="Wiegand S."/>
            <person name="Jogler M."/>
            <person name="Boedeker C."/>
            <person name="Pinto D."/>
            <person name="Vollmers J."/>
            <person name="Rivas-Marin E."/>
            <person name="Kohn T."/>
            <person name="Peeters S.H."/>
            <person name="Heuer A."/>
            <person name="Rast P."/>
            <person name="Oberbeckmann S."/>
            <person name="Bunk B."/>
            <person name="Jeske O."/>
            <person name="Meyerdierks A."/>
            <person name="Storesund J.E."/>
            <person name="Kallscheuer N."/>
            <person name="Luecker S."/>
            <person name="Lage O.M."/>
            <person name="Pohl T."/>
            <person name="Merkel B.J."/>
            <person name="Hornburger P."/>
            <person name="Mueller R.-W."/>
            <person name="Bruemmer F."/>
            <person name="Labrenz M."/>
            <person name="Spormann A.M."/>
            <person name="Op Den Camp H."/>
            <person name="Overmann J."/>
            <person name="Amann R."/>
            <person name="Jetten M.S.M."/>
            <person name="Mascher T."/>
            <person name="Medema M.H."/>
            <person name="Devos D.P."/>
            <person name="Kaster A.-K."/>
            <person name="Ovreas L."/>
            <person name="Rohde M."/>
            <person name="Galperin M.Y."/>
            <person name="Jogler C."/>
        </authorList>
    </citation>
    <scope>NUCLEOTIDE SEQUENCE [LARGE SCALE GENOMIC DNA]</scope>
    <source>
        <strain evidence="4 5">Poly41</strain>
    </source>
</reference>
<feature type="region of interest" description="Disordered" evidence="2">
    <location>
        <begin position="239"/>
        <end position="299"/>
    </location>
</feature>
<feature type="chain" id="PRO_5023103035" description="LTXXQ motif protein" evidence="3">
    <location>
        <begin position="26"/>
        <end position="299"/>
    </location>
</feature>
<evidence type="ECO:0008006" key="6">
    <source>
        <dbReference type="Google" id="ProtNLM"/>
    </source>
</evidence>
<keyword evidence="5" id="KW-1185">Reference proteome</keyword>